<evidence type="ECO:0000256" key="2">
    <source>
        <dbReference type="ARBA" id="ARBA00022679"/>
    </source>
</evidence>
<organism evidence="5 6">
    <name type="scientific">Nelumbo nucifera</name>
    <name type="common">Sacred lotus</name>
    <dbReference type="NCBI Taxonomy" id="4432"/>
    <lineage>
        <taxon>Eukaryota</taxon>
        <taxon>Viridiplantae</taxon>
        <taxon>Streptophyta</taxon>
        <taxon>Embryophyta</taxon>
        <taxon>Tracheophyta</taxon>
        <taxon>Spermatophyta</taxon>
        <taxon>Magnoliopsida</taxon>
        <taxon>Proteales</taxon>
        <taxon>Nelumbonaceae</taxon>
        <taxon>Nelumbo</taxon>
    </lineage>
</organism>
<evidence type="ECO:0000256" key="1">
    <source>
        <dbReference type="ARBA" id="ARBA00022603"/>
    </source>
</evidence>
<dbReference type="InterPro" id="IPR016461">
    <property type="entry name" value="COMT-like"/>
</dbReference>
<dbReference type="Pfam" id="PF00891">
    <property type="entry name" value="Methyltransf_2"/>
    <property type="match status" value="1"/>
</dbReference>
<gene>
    <name evidence="5" type="ORF">HUJ06_026093</name>
</gene>
<keyword evidence="2" id="KW-0808">Transferase</keyword>
<dbReference type="AlphaFoldDB" id="A0A822Y011"/>
<comment type="caution">
    <text evidence="5">The sequence shown here is derived from an EMBL/GenBank/DDBJ whole genome shotgun (WGS) entry which is preliminary data.</text>
</comment>
<dbReference type="GO" id="GO:0008171">
    <property type="term" value="F:O-methyltransferase activity"/>
    <property type="evidence" value="ECO:0007669"/>
    <property type="project" value="InterPro"/>
</dbReference>
<evidence type="ECO:0000313" key="6">
    <source>
        <dbReference type="Proteomes" id="UP000607653"/>
    </source>
</evidence>
<dbReference type="PANTHER" id="PTHR11746">
    <property type="entry name" value="O-METHYLTRANSFERASE"/>
    <property type="match status" value="1"/>
</dbReference>
<dbReference type="Proteomes" id="UP000607653">
    <property type="component" value="Unassembled WGS sequence"/>
</dbReference>
<keyword evidence="3" id="KW-0949">S-adenosyl-L-methionine</keyword>
<accession>A0A822Y011</accession>
<sequence length="126" mass="14232">MLNFITSKYPQIKGINFDLPHIVADAPSYPGVEHVAGDMFENFVLHDWSDEQCLKILKNCWKALPNSGKIIVVEYILPEARAAGISVLPEVVDLIMLSQCPRGKERTYEEFEALAMSSRFSSCERL</sequence>
<protein>
    <recommendedName>
        <fullName evidence="4">O-methyltransferase C-terminal domain-containing protein</fullName>
    </recommendedName>
</protein>
<evidence type="ECO:0000259" key="4">
    <source>
        <dbReference type="Pfam" id="PF00891"/>
    </source>
</evidence>
<name>A0A822Y011_NELNU</name>
<dbReference type="Gene3D" id="3.40.50.150">
    <property type="entry name" value="Vaccinia Virus protein VP39"/>
    <property type="match status" value="1"/>
</dbReference>
<dbReference type="InterPro" id="IPR029063">
    <property type="entry name" value="SAM-dependent_MTases_sf"/>
</dbReference>
<dbReference type="PROSITE" id="PS51683">
    <property type="entry name" value="SAM_OMT_II"/>
    <property type="match status" value="1"/>
</dbReference>
<proteinExistence type="predicted"/>
<reference evidence="5 6" key="1">
    <citation type="journal article" date="2020" name="Mol. Biol. Evol.">
        <title>Distinct Expression and Methylation Patterns for Genes with Different Fates following a Single Whole-Genome Duplication in Flowering Plants.</title>
        <authorList>
            <person name="Shi T."/>
            <person name="Rahmani R.S."/>
            <person name="Gugger P.F."/>
            <person name="Wang M."/>
            <person name="Li H."/>
            <person name="Zhang Y."/>
            <person name="Li Z."/>
            <person name="Wang Q."/>
            <person name="Van de Peer Y."/>
            <person name="Marchal K."/>
            <person name="Chen J."/>
        </authorList>
    </citation>
    <scope>NUCLEOTIDE SEQUENCE [LARGE SCALE GENOMIC DNA]</scope>
    <source>
        <tissue evidence="5">Leaf</tissue>
    </source>
</reference>
<feature type="domain" description="O-methyltransferase C-terminal" evidence="4">
    <location>
        <begin position="3"/>
        <end position="120"/>
    </location>
</feature>
<dbReference type="GO" id="GO:0032259">
    <property type="term" value="P:methylation"/>
    <property type="evidence" value="ECO:0007669"/>
    <property type="project" value="UniProtKB-KW"/>
</dbReference>
<dbReference type="SUPFAM" id="SSF53335">
    <property type="entry name" value="S-adenosyl-L-methionine-dependent methyltransferases"/>
    <property type="match status" value="1"/>
</dbReference>
<keyword evidence="6" id="KW-1185">Reference proteome</keyword>
<dbReference type="EMBL" id="DUZY01000001">
    <property type="protein sequence ID" value="DAD24629.1"/>
    <property type="molecule type" value="Genomic_DNA"/>
</dbReference>
<keyword evidence="1" id="KW-0489">Methyltransferase</keyword>
<evidence type="ECO:0000256" key="3">
    <source>
        <dbReference type="ARBA" id="ARBA00022691"/>
    </source>
</evidence>
<evidence type="ECO:0000313" key="5">
    <source>
        <dbReference type="EMBL" id="DAD24629.1"/>
    </source>
</evidence>
<dbReference type="InterPro" id="IPR001077">
    <property type="entry name" value="COMT_C"/>
</dbReference>